<keyword evidence="1" id="KW-0812">Transmembrane</keyword>
<dbReference type="RefSeq" id="WP_390271932.1">
    <property type="nucleotide sequence ID" value="NZ_JBHRSA010000041.1"/>
</dbReference>
<comment type="caution">
    <text evidence="2">The sequence shown here is derived from an EMBL/GenBank/DDBJ whole genome shotgun (WGS) entry which is preliminary data.</text>
</comment>
<dbReference type="Proteomes" id="UP001595279">
    <property type="component" value="Unassembled WGS sequence"/>
</dbReference>
<feature type="transmembrane region" description="Helical" evidence="1">
    <location>
        <begin position="30"/>
        <end position="48"/>
    </location>
</feature>
<gene>
    <name evidence="2" type="ORF">ACFOGI_09975</name>
</gene>
<keyword evidence="1" id="KW-0472">Membrane</keyword>
<dbReference type="EMBL" id="JBHRSA010000041">
    <property type="protein sequence ID" value="MFC3040572.1"/>
    <property type="molecule type" value="Genomic_DNA"/>
</dbReference>
<evidence type="ECO:0000313" key="2">
    <source>
        <dbReference type="EMBL" id="MFC3040572.1"/>
    </source>
</evidence>
<accession>A0ABV7CW49</accession>
<keyword evidence="3" id="KW-1185">Reference proteome</keyword>
<evidence type="ECO:0000256" key="1">
    <source>
        <dbReference type="SAM" id="Phobius"/>
    </source>
</evidence>
<organism evidence="2 3">
    <name type="scientific">Virgibacillus xinjiangensis</name>
    <dbReference type="NCBI Taxonomy" id="393090"/>
    <lineage>
        <taxon>Bacteria</taxon>
        <taxon>Bacillati</taxon>
        <taxon>Bacillota</taxon>
        <taxon>Bacilli</taxon>
        <taxon>Bacillales</taxon>
        <taxon>Bacillaceae</taxon>
        <taxon>Virgibacillus</taxon>
    </lineage>
</organism>
<name>A0ABV7CW49_9BACI</name>
<protein>
    <recommendedName>
        <fullName evidence="4">Membrane protein YizD</fullName>
    </recommendedName>
</protein>
<evidence type="ECO:0000313" key="3">
    <source>
        <dbReference type="Proteomes" id="UP001595279"/>
    </source>
</evidence>
<keyword evidence="1" id="KW-1133">Transmembrane helix</keyword>
<reference evidence="3" key="1">
    <citation type="journal article" date="2019" name="Int. J. Syst. Evol. Microbiol.">
        <title>The Global Catalogue of Microorganisms (GCM) 10K type strain sequencing project: providing services to taxonomists for standard genome sequencing and annotation.</title>
        <authorList>
            <consortium name="The Broad Institute Genomics Platform"/>
            <consortium name="The Broad Institute Genome Sequencing Center for Infectious Disease"/>
            <person name="Wu L."/>
            <person name="Ma J."/>
        </authorList>
    </citation>
    <scope>NUCLEOTIDE SEQUENCE [LARGE SCALE GENOMIC DNA]</scope>
    <source>
        <strain evidence="3">KCTC 13128</strain>
    </source>
</reference>
<sequence>MRDFLPVLFLALTFFALVLNLFGLMQIIPIYLTLPILFLSIYLTLYSFTHKRAYRGGR</sequence>
<evidence type="ECO:0008006" key="4">
    <source>
        <dbReference type="Google" id="ProtNLM"/>
    </source>
</evidence>
<proteinExistence type="predicted"/>